<dbReference type="SUPFAM" id="SSF53756">
    <property type="entry name" value="UDP-Glycosyltransferase/glycogen phosphorylase"/>
    <property type="match status" value="1"/>
</dbReference>
<evidence type="ECO:0000256" key="1">
    <source>
        <dbReference type="ARBA" id="ARBA00009995"/>
    </source>
</evidence>
<comment type="similarity">
    <text evidence="1">Belongs to the UDP-glycosyltransferase family.</text>
</comment>
<dbReference type="Proteomes" id="UP001432027">
    <property type="component" value="Unassembled WGS sequence"/>
</dbReference>
<evidence type="ECO:0000256" key="5">
    <source>
        <dbReference type="ARBA" id="ARBA00022729"/>
    </source>
</evidence>
<evidence type="ECO:0000313" key="7">
    <source>
        <dbReference type="EMBL" id="GMS96029.1"/>
    </source>
</evidence>
<protein>
    <recommendedName>
        <fullName evidence="2">glucuronosyltransferase</fullName>
        <ecNumber evidence="2">2.4.1.17</ecNumber>
    </recommendedName>
</protein>
<dbReference type="InterPro" id="IPR050271">
    <property type="entry name" value="UDP-glycosyltransferase"/>
</dbReference>
<keyword evidence="3" id="KW-0328">Glycosyltransferase</keyword>
<accession>A0AAV5TNS3</accession>
<evidence type="ECO:0000256" key="4">
    <source>
        <dbReference type="ARBA" id="ARBA00022679"/>
    </source>
</evidence>
<keyword evidence="8" id="KW-1185">Reference proteome</keyword>
<gene>
    <name evidence="7" type="ORF">PENTCL1PPCAC_18204</name>
</gene>
<evidence type="ECO:0000256" key="3">
    <source>
        <dbReference type="ARBA" id="ARBA00022676"/>
    </source>
</evidence>
<keyword evidence="5" id="KW-0732">Signal</keyword>
<dbReference type="PANTHER" id="PTHR48043:SF23">
    <property type="entry name" value="UDP-GLUCURONOSYLTRANSFERASE"/>
    <property type="match status" value="1"/>
</dbReference>
<proteinExistence type="inferred from homology"/>
<dbReference type="InterPro" id="IPR002213">
    <property type="entry name" value="UDP_glucos_trans"/>
</dbReference>
<reference evidence="7" key="1">
    <citation type="submission" date="2023-10" db="EMBL/GenBank/DDBJ databases">
        <title>Genome assembly of Pristionchus species.</title>
        <authorList>
            <person name="Yoshida K."/>
            <person name="Sommer R.J."/>
        </authorList>
    </citation>
    <scope>NUCLEOTIDE SEQUENCE</scope>
    <source>
        <strain evidence="7">RS0144</strain>
    </source>
</reference>
<dbReference type="PANTHER" id="PTHR48043">
    <property type="entry name" value="EG:EG0003.4 PROTEIN-RELATED"/>
    <property type="match status" value="1"/>
</dbReference>
<dbReference type="AlphaFoldDB" id="A0AAV5TNS3"/>
<name>A0AAV5TNS3_9BILA</name>
<dbReference type="Pfam" id="PF00201">
    <property type="entry name" value="UDPGT"/>
    <property type="match status" value="1"/>
</dbReference>
<evidence type="ECO:0000256" key="6">
    <source>
        <dbReference type="ARBA" id="ARBA00047475"/>
    </source>
</evidence>
<dbReference type="EMBL" id="BTSX01000004">
    <property type="protein sequence ID" value="GMS96029.1"/>
    <property type="molecule type" value="Genomic_DNA"/>
</dbReference>
<feature type="non-terminal residue" evidence="7">
    <location>
        <position position="1"/>
    </location>
</feature>
<evidence type="ECO:0000313" key="8">
    <source>
        <dbReference type="Proteomes" id="UP001432027"/>
    </source>
</evidence>
<organism evidence="7 8">
    <name type="scientific">Pristionchus entomophagus</name>
    <dbReference type="NCBI Taxonomy" id="358040"/>
    <lineage>
        <taxon>Eukaryota</taxon>
        <taxon>Metazoa</taxon>
        <taxon>Ecdysozoa</taxon>
        <taxon>Nematoda</taxon>
        <taxon>Chromadorea</taxon>
        <taxon>Rhabditida</taxon>
        <taxon>Rhabditina</taxon>
        <taxon>Diplogasteromorpha</taxon>
        <taxon>Diplogasteroidea</taxon>
        <taxon>Neodiplogasteridae</taxon>
        <taxon>Pristionchus</taxon>
    </lineage>
</organism>
<evidence type="ECO:0000256" key="2">
    <source>
        <dbReference type="ARBA" id="ARBA00012544"/>
    </source>
</evidence>
<keyword evidence="4" id="KW-0808">Transferase</keyword>
<dbReference type="GO" id="GO:0015020">
    <property type="term" value="F:glucuronosyltransferase activity"/>
    <property type="evidence" value="ECO:0007669"/>
    <property type="project" value="UniProtKB-EC"/>
</dbReference>
<sequence>LLIFLFFQYVHSLKFLAFNPLMGMSHASYINKIAEILYDDGPEIIMISPPMSGRVKVVYPRNWTVISVTMASNEMAAKEGESASNIYWKYKSVFEFMKIVESVTNAGVNQCEVTINHPGLLESLHAEKFDAAFAEPVDWCGFGFFHLLGIRSYAMTMTVPSTDNTFRITGLPPMISFVPGMTASFSDKMTLMERVINTVTVMMEGQFVAAQWRKYQKNFQKVDPHFPRH</sequence>
<comment type="caution">
    <text evidence="7">The sequence shown here is derived from an EMBL/GenBank/DDBJ whole genome shotgun (WGS) entry which is preliminary data.</text>
</comment>
<comment type="catalytic activity">
    <reaction evidence="6">
        <text>glucuronate acceptor + UDP-alpha-D-glucuronate = acceptor beta-D-glucuronoside + UDP + H(+)</text>
        <dbReference type="Rhea" id="RHEA:21032"/>
        <dbReference type="ChEBI" id="CHEBI:15378"/>
        <dbReference type="ChEBI" id="CHEBI:58052"/>
        <dbReference type="ChEBI" id="CHEBI:58223"/>
        <dbReference type="ChEBI" id="CHEBI:132367"/>
        <dbReference type="ChEBI" id="CHEBI:132368"/>
        <dbReference type="EC" id="2.4.1.17"/>
    </reaction>
</comment>
<dbReference type="EC" id="2.4.1.17" evidence="2"/>